<evidence type="ECO:0000313" key="4">
    <source>
        <dbReference type="EMBL" id="EKX62001.1"/>
    </source>
</evidence>
<gene>
    <name evidence="4" type="ORF">STRIP9103_03269</name>
</gene>
<keyword evidence="1" id="KW-0238">DNA-binding</keyword>
<evidence type="ECO:0008006" key="6">
    <source>
        <dbReference type="Google" id="ProtNLM"/>
    </source>
</evidence>
<feature type="region of interest" description="Disordered" evidence="3">
    <location>
        <begin position="276"/>
        <end position="313"/>
    </location>
</feature>
<dbReference type="InterPro" id="IPR013762">
    <property type="entry name" value="Integrase-like_cat_sf"/>
</dbReference>
<dbReference type="GO" id="GO:0006310">
    <property type="term" value="P:DNA recombination"/>
    <property type="evidence" value="ECO:0007669"/>
    <property type="project" value="UniProtKB-KW"/>
</dbReference>
<feature type="compositionally biased region" description="Basic and acidic residues" evidence="3">
    <location>
        <begin position="276"/>
        <end position="292"/>
    </location>
</feature>
<evidence type="ECO:0000256" key="3">
    <source>
        <dbReference type="SAM" id="MobiDB-lite"/>
    </source>
</evidence>
<dbReference type="PATRIC" id="fig|698759.3.peg.7303"/>
<sequence>MYNRKRTVAAFVTWCAKEGRTPWPCTTKTYTAYGLHLIRRGKKGEFTPDTVRQYMSRIYNWQPEERRPNPDRVRGKIRVWRKEWKAAGGEVRRSAALTIPYLLKCLDQCDETTHIGIRDAFAYHNLHRRSELTDLLETHIRIMNAGLLVTTATSKKDKDSQGATEFLADRPDTQLVRRARAWMDVRKKIGADGQYRPVFVALTPKGNLAPRDLATKRGEHLKPGALNDRVQLLADRAGIPYIAGKKVTAHYLRAGPNTDLKAAGVSLVERNRRGRWAPESRTADTVYDRPEADFQDDPLSKVPVGGHKPPAAS</sequence>
<dbReference type="SUPFAM" id="SSF47823">
    <property type="entry name" value="lambda integrase-like, N-terminal domain"/>
    <property type="match status" value="1"/>
</dbReference>
<keyword evidence="5" id="KW-1185">Reference proteome</keyword>
<name>L1KMG3_9ACTN</name>
<evidence type="ECO:0000313" key="5">
    <source>
        <dbReference type="Proteomes" id="UP000010411"/>
    </source>
</evidence>
<dbReference type="InterPro" id="IPR010998">
    <property type="entry name" value="Integrase_recombinase_N"/>
</dbReference>
<dbReference type="Gene3D" id="1.10.443.10">
    <property type="entry name" value="Intergrase catalytic core"/>
    <property type="match status" value="1"/>
</dbReference>
<dbReference type="EMBL" id="AEJC01000543">
    <property type="protein sequence ID" value="EKX62001.1"/>
    <property type="molecule type" value="Genomic_DNA"/>
</dbReference>
<dbReference type="InterPro" id="IPR011010">
    <property type="entry name" value="DNA_brk_join_enz"/>
</dbReference>
<accession>L1KMG3</accession>
<dbReference type="GO" id="GO:0003677">
    <property type="term" value="F:DNA binding"/>
    <property type="evidence" value="ECO:0007669"/>
    <property type="project" value="UniProtKB-KW"/>
</dbReference>
<dbReference type="SUPFAM" id="SSF56349">
    <property type="entry name" value="DNA breaking-rejoining enzymes"/>
    <property type="match status" value="1"/>
</dbReference>
<evidence type="ECO:0000256" key="2">
    <source>
        <dbReference type="ARBA" id="ARBA00023172"/>
    </source>
</evidence>
<dbReference type="AlphaFoldDB" id="L1KMG3"/>
<protein>
    <recommendedName>
        <fullName evidence="6">Tyr recombinase domain-containing protein</fullName>
    </recommendedName>
</protein>
<proteinExistence type="predicted"/>
<organism evidence="4 5">
    <name type="scientific">Streptomyces ipomoeae 91-03</name>
    <dbReference type="NCBI Taxonomy" id="698759"/>
    <lineage>
        <taxon>Bacteria</taxon>
        <taxon>Bacillati</taxon>
        <taxon>Actinomycetota</taxon>
        <taxon>Actinomycetes</taxon>
        <taxon>Kitasatosporales</taxon>
        <taxon>Streptomycetaceae</taxon>
        <taxon>Streptomyces</taxon>
    </lineage>
</organism>
<reference evidence="4 5" key="1">
    <citation type="submission" date="2012-11" db="EMBL/GenBank/DDBJ databases">
        <authorList>
            <person name="Huguet-Tapia J.C."/>
            <person name="Durkin A.S."/>
            <person name="Pettis G.S."/>
            <person name="Badger J.H."/>
        </authorList>
    </citation>
    <scope>NUCLEOTIDE SEQUENCE [LARGE SCALE GENOMIC DNA]</scope>
    <source>
        <strain evidence="4 5">91-03</strain>
    </source>
</reference>
<comment type="caution">
    <text evidence="4">The sequence shown here is derived from an EMBL/GenBank/DDBJ whole genome shotgun (WGS) entry which is preliminary data.</text>
</comment>
<keyword evidence="2" id="KW-0233">DNA recombination</keyword>
<dbReference type="GO" id="GO:0015074">
    <property type="term" value="P:DNA integration"/>
    <property type="evidence" value="ECO:0007669"/>
    <property type="project" value="InterPro"/>
</dbReference>
<evidence type="ECO:0000256" key="1">
    <source>
        <dbReference type="ARBA" id="ARBA00023125"/>
    </source>
</evidence>
<dbReference type="Gene3D" id="1.10.150.130">
    <property type="match status" value="1"/>
</dbReference>
<dbReference type="Proteomes" id="UP000010411">
    <property type="component" value="Unassembled WGS sequence"/>
</dbReference>